<feature type="non-terminal residue" evidence="1">
    <location>
        <position position="1"/>
    </location>
</feature>
<dbReference type="Proteomes" id="UP000054558">
    <property type="component" value="Unassembled WGS sequence"/>
</dbReference>
<reference evidence="1 2" key="1">
    <citation type="journal article" date="2014" name="Nat. Commun.">
        <title>Klebsormidium flaccidum genome reveals primary factors for plant terrestrial adaptation.</title>
        <authorList>
            <person name="Hori K."/>
            <person name="Maruyama F."/>
            <person name="Fujisawa T."/>
            <person name="Togashi T."/>
            <person name="Yamamoto N."/>
            <person name="Seo M."/>
            <person name="Sato S."/>
            <person name="Yamada T."/>
            <person name="Mori H."/>
            <person name="Tajima N."/>
            <person name="Moriyama T."/>
            <person name="Ikeuchi M."/>
            <person name="Watanabe M."/>
            <person name="Wada H."/>
            <person name="Kobayashi K."/>
            <person name="Saito M."/>
            <person name="Masuda T."/>
            <person name="Sasaki-Sekimoto Y."/>
            <person name="Mashiguchi K."/>
            <person name="Awai K."/>
            <person name="Shimojima M."/>
            <person name="Masuda S."/>
            <person name="Iwai M."/>
            <person name="Nobusawa T."/>
            <person name="Narise T."/>
            <person name="Kondo S."/>
            <person name="Saito H."/>
            <person name="Sato R."/>
            <person name="Murakawa M."/>
            <person name="Ihara Y."/>
            <person name="Oshima-Yamada Y."/>
            <person name="Ohtaka K."/>
            <person name="Satoh M."/>
            <person name="Sonobe K."/>
            <person name="Ishii M."/>
            <person name="Ohtani R."/>
            <person name="Kanamori-Sato M."/>
            <person name="Honoki R."/>
            <person name="Miyazaki D."/>
            <person name="Mochizuki H."/>
            <person name="Umetsu J."/>
            <person name="Higashi K."/>
            <person name="Shibata D."/>
            <person name="Kamiya Y."/>
            <person name="Sato N."/>
            <person name="Nakamura Y."/>
            <person name="Tabata S."/>
            <person name="Ida S."/>
            <person name="Kurokawa K."/>
            <person name="Ohta H."/>
        </authorList>
    </citation>
    <scope>NUCLEOTIDE SEQUENCE [LARGE SCALE GENOMIC DNA]</scope>
    <source>
        <strain evidence="1 2">NIES-2285</strain>
    </source>
</reference>
<dbReference type="EMBL" id="DF237654">
    <property type="protein sequence ID" value="GAQ90939.1"/>
    <property type="molecule type" value="Genomic_DNA"/>
</dbReference>
<protein>
    <submittedName>
        <fullName evidence="1">Uncharacterized protein</fullName>
    </submittedName>
</protein>
<organism evidence="1 2">
    <name type="scientific">Klebsormidium nitens</name>
    <name type="common">Green alga</name>
    <name type="synonym">Ulothrix nitens</name>
    <dbReference type="NCBI Taxonomy" id="105231"/>
    <lineage>
        <taxon>Eukaryota</taxon>
        <taxon>Viridiplantae</taxon>
        <taxon>Streptophyta</taxon>
        <taxon>Klebsormidiophyceae</taxon>
        <taxon>Klebsormidiales</taxon>
        <taxon>Klebsormidiaceae</taxon>
        <taxon>Klebsormidium</taxon>
    </lineage>
</organism>
<name>A0A1Y1INA2_KLENI</name>
<sequence>EVDRQRVNPVQPSQYKEKVEAAVAAVFNYLTVLNTPDRSNPLVTLDVSCERDQLADGPYLLTGKFIFTSEPDLPVPARRCTFLPGKPILVVVGDVLCTPLCSVDAERCDCCDGSGATTDNTTDVCPFVNSGTDCSNCLDVVNLGYLDVLDDPSSTVTLTDLSTGVVTVIEYAFVAVEGPYAPLPPKSYFKTLNTPFSYGPDTVSTGPRLHVGQFALIEPTLLRPGRS</sequence>
<keyword evidence="2" id="KW-1185">Reference proteome</keyword>
<dbReference type="OMA" id="FIFTSEP"/>
<proteinExistence type="predicted"/>
<accession>A0A1Y1INA2</accession>
<gene>
    <name evidence="1" type="ORF">KFL_007050010</name>
</gene>
<dbReference type="AlphaFoldDB" id="A0A1Y1INA2"/>
<evidence type="ECO:0000313" key="2">
    <source>
        <dbReference type="Proteomes" id="UP000054558"/>
    </source>
</evidence>
<evidence type="ECO:0000313" key="1">
    <source>
        <dbReference type="EMBL" id="GAQ90939.1"/>
    </source>
</evidence>